<dbReference type="InterPro" id="IPR041078">
    <property type="entry name" value="Plavaka"/>
</dbReference>
<sequence>MAGYPVQSKTQTGYDLYENSLGTQQTNIWAPFSSRMDWEIAWWAKLQGPSSTAFSDLLAIDGVVEALGLSYKNSNELNAIIDRGISGNPHFQCKDVAVAGETYQVYFRDIIECIKALFGDPEIACYLVFAPERHYANAQKTVRLYHDMHTGDWWWTAQLPGATIIPVIISSDKTQVTLFRNKTAYTVYLTIGNIPKEICCKLSQRSHVLLAYLPTTRLEHLKSKASHRRAVANIFHACMGQILSPLKEAGLDGIAMTTGMGFVHRTHPLLAAYSGDYLEQILVAGIKSGECPECEIPRTELGSFGTVYPTRDLVKILDALSLVDQPPQIYGAACHDAGIKPIYHPFWEDLPYADIYLSIAPDILHQLFQGILKHLCNWIKSAYDNMELDARCRSMPPNCHTHLFSKGITTLAVRAMLDFVFTAQYPVHTTETLQSLEDALEQFHANKDIFIDLGIGHDFKIPKLHCVSHWKRLIEWLGTPDNFNTEYTEHLHIDFAKKAYHASNCRDKFPQMTIWLECKEKILKHDKFIQWCLSGRPHLSTVNAYGNLPPVLIVVQSFA</sequence>
<protein>
    <submittedName>
        <fullName evidence="1">Uncharacterized protein</fullName>
    </submittedName>
</protein>
<name>A0A2H3JES2_WOLCO</name>
<evidence type="ECO:0000313" key="1">
    <source>
        <dbReference type="EMBL" id="PCH34487.1"/>
    </source>
</evidence>
<dbReference type="Pfam" id="PF18759">
    <property type="entry name" value="Plavaka"/>
    <property type="match status" value="1"/>
</dbReference>
<evidence type="ECO:0000313" key="2">
    <source>
        <dbReference type="Proteomes" id="UP000218811"/>
    </source>
</evidence>
<gene>
    <name evidence="1" type="ORF">WOLCODRAFT_61054</name>
</gene>
<dbReference type="OrthoDB" id="3252362at2759"/>
<keyword evidence="2" id="KW-1185">Reference proteome</keyword>
<reference evidence="1 2" key="1">
    <citation type="journal article" date="2012" name="Science">
        <title>The Paleozoic origin of enzymatic lignin decomposition reconstructed from 31 fungal genomes.</title>
        <authorList>
            <person name="Floudas D."/>
            <person name="Binder M."/>
            <person name="Riley R."/>
            <person name="Barry K."/>
            <person name="Blanchette R.A."/>
            <person name="Henrissat B."/>
            <person name="Martinez A.T."/>
            <person name="Otillar R."/>
            <person name="Spatafora J.W."/>
            <person name="Yadav J.S."/>
            <person name="Aerts A."/>
            <person name="Benoit I."/>
            <person name="Boyd A."/>
            <person name="Carlson A."/>
            <person name="Copeland A."/>
            <person name="Coutinho P.M."/>
            <person name="de Vries R.P."/>
            <person name="Ferreira P."/>
            <person name="Findley K."/>
            <person name="Foster B."/>
            <person name="Gaskell J."/>
            <person name="Glotzer D."/>
            <person name="Gorecki P."/>
            <person name="Heitman J."/>
            <person name="Hesse C."/>
            <person name="Hori C."/>
            <person name="Igarashi K."/>
            <person name="Jurgens J.A."/>
            <person name="Kallen N."/>
            <person name="Kersten P."/>
            <person name="Kohler A."/>
            <person name="Kuees U."/>
            <person name="Kumar T.K.A."/>
            <person name="Kuo A."/>
            <person name="LaButti K."/>
            <person name="Larrondo L.F."/>
            <person name="Lindquist E."/>
            <person name="Ling A."/>
            <person name="Lombard V."/>
            <person name="Lucas S."/>
            <person name="Lundell T."/>
            <person name="Martin R."/>
            <person name="McLaughlin D.J."/>
            <person name="Morgenstern I."/>
            <person name="Morin E."/>
            <person name="Murat C."/>
            <person name="Nagy L.G."/>
            <person name="Nolan M."/>
            <person name="Ohm R.A."/>
            <person name="Patyshakuliyeva A."/>
            <person name="Rokas A."/>
            <person name="Ruiz-Duenas F.J."/>
            <person name="Sabat G."/>
            <person name="Salamov A."/>
            <person name="Samejima M."/>
            <person name="Schmutz J."/>
            <person name="Slot J.C."/>
            <person name="St John F."/>
            <person name="Stenlid J."/>
            <person name="Sun H."/>
            <person name="Sun S."/>
            <person name="Syed K."/>
            <person name="Tsang A."/>
            <person name="Wiebenga A."/>
            <person name="Young D."/>
            <person name="Pisabarro A."/>
            <person name="Eastwood D.C."/>
            <person name="Martin F."/>
            <person name="Cullen D."/>
            <person name="Grigoriev I.V."/>
            <person name="Hibbett D.S."/>
        </authorList>
    </citation>
    <scope>NUCLEOTIDE SEQUENCE [LARGE SCALE GENOMIC DNA]</scope>
    <source>
        <strain evidence="1 2">MD-104</strain>
    </source>
</reference>
<accession>A0A2H3JES2</accession>
<proteinExistence type="predicted"/>
<dbReference type="OMA" id="TIWLECK"/>
<dbReference type="Proteomes" id="UP000218811">
    <property type="component" value="Unassembled WGS sequence"/>
</dbReference>
<organism evidence="1 2">
    <name type="scientific">Wolfiporia cocos (strain MD-104)</name>
    <name type="common">Brown rot fungus</name>
    <dbReference type="NCBI Taxonomy" id="742152"/>
    <lineage>
        <taxon>Eukaryota</taxon>
        <taxon>Fungi</taxon>
        <taxon>Dikarya</taxon>
        <taxon>Basidiomycota</taxon>
        <taxon>Agaricomycotina</taxon>
        <taxon>Agaricomycetes</taxon>
        <taxon>Polyporales</taxon>
        <taxon>Phaeolaceae</taxon>
        <taxon>Wolfiporia</taxon>
    </lineage>
</organism>
<dbReference type="EMBL" id="KB467831">
    <property type="protein sequence ID" value="PCH34487.1"/>
    <property type="molecule type" value="Genomic_DNA"/>
</dbReference>
<dbReference type="AlphaFoldDB" id="A0A2H3JES2"/>